<evidence type="ECO:0000313" key="2">
    <source>
        <dbReference type="EMBL" id="CAG8527032.1"/>
    </source>
</evidence>
<dbReference type="AlphaFoldDB" id="A0A9N9FEA3"/>
<keyword evidence="1" id="KW-0732">Signal</keyword>
<dbReference type="Proteomes" id="UP000789405">
    <property type="component" value="Unassembled WGS sequence"/>
</dbReference>
<feature type="signal peptide" evidence="1">
    <location>
        <begin position="1"/>
        <end position="19"/>
    </location>
</feature>
<sequence>MSLLVLILSVVNHLSILLFRRFLVFNEVDCGMCDFISDNTGWVGAGIATGGVA</sequence>
<proteinExistence type="predicted"/>
<keyword evidence="3" id="KW-1185">Reference proteome</keyword>
<evidence type="ECO:0000313" key="3">
    <source>
        <dbReference type="Proteomes" id="UP000789405"/>
    </source>
</evidence>
<gene>
    <name evidence="2" type="ORF">DERYTH_LOCUS4156</name>
</gene>
<comment type="caution">
    <text evidence="2">The sequence shown here is derived from an EMBL/GenBank/DDBJ whole genome shotgun (WGS) entry which is preliminary data.</text>
</comment>
<organism evidence="2 3">
    <name type="scientific">Dentiscutata erythropus</name>
    <dbReference type="NCBI Taxonomy" id="1348616"/>
    <lineage>
        <taxon>Eukaryota</taxon>
        <taxon>Fungi</taxon>
        <taxon>Fungi incertae sedis</taxon>
        <taxon>Mucoromycota</taxon>
        <taxon>Glomeromycotina</taxon>
        <taxon>Glomeromycetes</taxon>
        <taxon>Diversisporales</taxon>
        <taxon>Gigasporaceae</taxon>
        <taxon>Dentiscutata</taxon>
    </lineage>
</organism>
<protein>
    <submittedName>
        <fullName evidence="2">5614_t:CDS:1</fullName>
    </submittedName>
</protein>
<dbReference type="EMBL" id="CAJVPY010001560">
    <property type="protein sequence ID" value="CAG8527032.1"/>
    <property type="molecule type" value="Genomic_DNA"/>
</dbReference>
<evidence type="ECO:0000256" key="1">
    <source>
        <dbReference type="SAM" id="SignalP"/>
    </source>
</evidence>
<reference evidence="2" key="1">
    <citation type="submission" date="2021-06" db="EMBL/GenBank/DDBJ databases">
        <authorList>
            <person name="Kallberg Y."/>
            <person name="Tangrot J."/>
            <person name="Rosling A."/>
        </authorList>
    </citation>
    <scope>NUCLEOTIDE SEQUENCE</scope>
    <source>
        <strain evidence="2">MA453B</strain>
    </source>
</reference>
<name>A0A9N9FEA3_9GLOM</name>
<accession>A0A9N9FEA3</accession>
<feature type="chain" id="PRO_5040119145" evidence="1">
    <location>
        <begin position="20"/>
        <end position="53"/>
    </location>
</feature>